<dbReference type="KEGG" id="mhs:MOS_128"/>
<comment type="subcellular location">
    <subcellularLocation>
        <location evidence="8">Cytoplasm</location>
    </subcellularLocation>
</comment>
<gene>
    <name evidence="8" type="primary">tyrS</name>
    <name evidence="11" type="ORF">MOS_128</name>
</gene>
<dbReference type="Gene3D" id="3.10.290.10">
    <property type="entry name" value="RNA-binding S4 domain"/>
    <property type="match status" value="1"/>
</dbReference>
<evidence type="ECO:0000313" key="11">
    <source>
        <dbReference type="EMBL" id="AFX74060.1"/>
    </source>
</evidence>
<comment type="function">
    <text evidence="8">Catalyzes the attachment of tyrosine to tRNA(Tyr) in a two-step reaction: tyrosine is first activated by ATP to form Tyr-AMP and then transferred to the acceptor end of tRNA(Tyr).</text>
</comment>
<evidence type="ECO:0000313" key="12">
    <source>
        <dbReference type="Proteomes" id="UP000009399"/>
    </source>
</evidence>
<protein>
    <recommendedName>
        <fullName evidence="8">Tyrosine--tRNA ligase</fullName>
        <ecNumber evidence="8">6.1.1.1</ecNumber>
    </recommendedName>
    <alternativeName>
        <fullName evidence="8">Tyrosyl-tRNA synthetase</fullName>
        <shortName evidence="8">TyrRS</shortName>
    </alternativeName>
</protein>
<dbReference type="PROSITE" id="PS50889">
    <property type="entry name" value="S4"/>
    <property type="match status" value="1"/>
</dbReference>
<comment type="similarity">
    <text evidence="8">Belongs to the class-I aminoacyl-tRNA synthetase family. TyrS type 1 subfamily.</text>
</comment>
<dbReference type="InterPro" id="IPR002305">
    <property type="entry name" value="aa-tRNA-synth_Ic"/>
</dbReference>
<comment type="subunit">
    <text evidence="8">Homodimer.</text>
</comment>
<dbReference type="InterPro" id="IPR014729">
    <property type="entry name" value="Rossmann-like_a/b/a_fold"/>
</dbReference>
<organism evidence="11 12">
    <name type="scientific">Mesomycoplasma hyorhinis SK76</name>
    <dbReference type="NCBI Taxonomy" id="1118964"/>
    <lineage>
        <taxon>Bacteria</taxon>
        <taxon>Bacillati</taxon>
        <taxon>Mycoplasmatota</taxon>
        <taxon>Mycoplasmoidales</taxon>
        <taxon>Metamycoplasmataceae</taxon>
        <taxon>Mesomycoplasma</taxon>
    </lineage>
</organism>
<evidence type="ECO:0000256" key="3">
    <source>
        <dbReference type="ARBA" id="ARBA00022840"/>
    </source>
</evidence>
<sequence>MKKKEELLKEIKLRGILKDISDEKKLLNMRQNEGIYVGFDPTAKSLHLGNYILINLAQRFQRAGVKTIAVLGGATGMIGDPSFVSKERVLLSNEAIIKNKNYIKAQLEKFDLQVFDNFDIYKDMNVLDFLRDVGKNVNVALLLTKDSIASRIKTGLSFTEFSYQLIQAWDFKYLFDKFNIVGQLGGSDQWGNIVQGLDMIKKTSLEDKNSSPCFGLTTQLLTDENGNKFGKTTFDGDALWLDSNLTSPFKLYQFLINLSDFQAEKFFKWTSFKTFSEIEKILQKHSQNKKEKFLQHQMTQEIILNLHGQKTLEQCLKISSLLFKNLSFELLNQADLDLLAKSIDNFVLQESEFNANKLVELKIFSSKRELNEFIKDSALQVNGQIIKSQEEINSKLKQNFSKLLIKKGKKNFFVVSFE</sequence>
<keyword evidence="8" id="KW-0963">Cytoplasm</keyword>
<dbReference type="HAMAP" id="MF_02006">
    <property type="entry name" value="Tyr_tRNA_synth_type1"/>
    <property type="match status" value="1"/>
</dbReference>
<dbReference type="AlphaFoldDB" id="A0AAI8AME8"/>
<name>A0AAI8AME8_MESHY</name>
<dbReference type="RefSeq" id="WP_013301951.1">
    <property type="nucleotide sequence ID" value="NC_019552.1"/>
</dbReference>
<keyword evidence="2 8" id="KW-0547">Nucleotide-binding</keyword>
<feature type="binding site" evidence="8">
    <location>
        <position position="167"/>
    </location>
    <ligand>
        <name>L-tyrosine</name>
        <dbReference type="ChEBI" id="CHEBI:58315"/>
    </ligand>
</feature>
<proteinExistence type="inferred from homology"/>
<accession>A0AAI8AME8</accession>
<dbReference type="NCBIfam" id="TIGR00234">
    <property type="entry name" value="tyrS"/>
    <property type="match status" value="1"/>
</dbReference>
<keyword evidence="1 8" id="KW-0436">Ligase</keyword>
<keyword evidence="3 8" id="KW-0067">ATP-binding</keyword>
<feature type="short sequence motif" description="'HIGH' region" evidence="8">
    <location>
        <begin position="41"/>
        <end position="50"/>
    </location>
</feature>
<dbReference type="GO" id="GO:0005524">
    <property type="term" value="F:ATP binding"/>
    <property type="evidence" value="ECO:0007669"/>
    <property type="project" value="UniProtKB-UniRule"/>
</dbReference>
<keyword evidence="4 9" id="KW-0694">RNA-binding</keyword>
<evidence type="ECO:0000256" key="2">
    <source>
        <dbReference type="ARBA" id="ARBA00022741"/>
    </source>
</evidence>
<dbReference type="Pfam" id="PF22421">
    <property type="entry name" value="SYY_C-terminal"/>
    <property type="match status" value="1"/>
</dbReference>
<dbReference type="InterPro" id="IPR001412">
    <property type="entry name" value="aa-tRNA-synth_I_CS"/>
</dbReference>
<dbReference type="PRINTS" id="PR01040">
    <property type="entry name" value="TRNASYNTHTYR"/>
</dbReference>
<evidence type="ECO:0000256" key="1">
    <source>
        <dbReference type="ARBA" id="ARBA00022598"/>
    </source>
</evidence>
<dbReference type="Gene3D" id="3.40.50.620">
    <property type="entry name" value="HUPs"/>
    <property type="match status" value="1"/>
</dbReference>
<dbReference type="CDD" id="cd00805">
    <property type="entry name" value="TyrRS_core"/>
    <property type="match status" value="1"/>
</dbReference>
<evidence type="ECO:0000256" key="5">
    <source>
        <dbReference type="ARBA" id="ARBA00022917"/>
    </source>
</evidence>
<feature type="binding site" evidence="8">
    <location>
        <position position="36"/>
    </location>
    <ligand>
        <name>L-tyrosine</name>
        <dbReference type="ChEBI" id="CHEBI:58315"/>
    </ligand>
</feature>
<evidence type="ECO:0000259" key="10">
    <source>
        <dbReference type="Pfam" id="PF22421"/>
    </source>
</evidence>
<evidence type="ECO:0000256" key="7">
    <source>
        <dbReference type="ARBA" id="ARBA00048248"/>
    </source>
</evidence>
<evidence type="ECO:0000256" key="6">
    <source>
        <dbReference type="ARBA" id="ARBA00023146"/>
    </source>
</evidence>
<evidence type="ECO:0000256" key="8">
    <source>
        <dbReference type="HAMAP-Rule" id="MF_02006"/>
    </source>
</evidence>
<dbReference type="EMBL" id="CP003914">
    <property type="protein sequence ID" value="AFX74060.1"/>
    <property type="molecule type" value="Genomic_DNA"/>
</dbReference>
<reference evidence="11 12" key="1">
    <citation type="journal article" date="2013" name="Genome Announc.">
        <title>Complete Genome Sequence of Mycoplasma hyorhinis Strain SK76.</title>
        <authorList>
            <person name="Goodison S."/>
            <person name="Urquidi V."/>
            <person name="Kumar D."/>
            <person name="Reyes L."/>
            <person name="Rosser C.J."/>
        </authorList>
    </citation>
    <scope>NUCLEOTIDE SEQUENCE [LARGE SCALE GENOMIC DNA]</scope>
    <source>
        <strain evidence="11 12">SK76</strain>
    </source>
</reference>
<dbReference type="EC" id="6.1.1.1" evidence="8"/>
<dbReference type="Proteomes" id="UP000009399">
    <property type="component" value="Chromosome"/>
</dbReference>
<dbReference type="GO" id="GO:0003723">
    <property type="term" value="F:RNA binding"/>
    <property type="evidence" value="ECO:0007669"/>
    <property type="project" value="UniProtKB-KW"/>
</dbReference>
<dbReference type="Pfam" id="PF00579">
    <property type="entry name" value="tRNA-synt_1b"/>
    <property type="match status" value="1"/>
</dbReference>
<dbReference type="InterPro" id="IPR036986">
    <property type="entry name" value="S4_RNA-bd_sf"/>
</dbReference>
<dbReference type="InterPro" id="IPR024088">
    <property type="entry name" value="Tyr-tRNA-ligase_bac-type"/>
</dbReference>
<feature type="binding site" evidence="8">
    <location>
        <position position="231"/>
    </location>
    <ligand>
        <name>ATP</name>
        <dbReference type="ChEBI" id="CHEBI:30616"/>
    </ligand>
</feature>
<feature type="binding site" evidence="8">
    <location>
        <position position="163"/>
    </location>
    <ligand>
        <name>L-tyrosine</name>
        <dbReference type="ChEBI" id="CHEBI:58315"/>
    </ligand>
</feature>
<dbReference type="InterPro" id="IPR002307">
    <property type="entry name" value="Tyr-tRNA-ligase"/>
</dbReference>
<dbReference type="InterPro" id="IPR054608">
    <property type="entry name" value="SYY-like_C"/>
</dbReference>
<dbReference type="SUPFAM" id="SSF55174">
    <property type="entry name" value="Alpha-L RNA-binding motif"/>
    <property type="match status" value="1"/>
</dbReference>
<keyword evidence="5 8" id="KW-0648">Protein biosynthesis</keyword>
<dbReference type="InterPro" id="IPR024107">
    <property type="entry name" value="Tyr-tRNA-ligase_bac_1"/>
</dbReference>
<keyword evidence="6 8" id="KW-0030">Aminoacyl-tRNA synthetase</keyword>
<dbReference type="PANTHER" id="PTHR11766">
    <property type="entry name" value="TYROSYL-TRNA SYNTHETASE"/>
    <property type="match status" value="1"/>
</dbReference>
<evidence type="ECO:0000256" key="4">
    <source>
        <dbReference type="ARBA" id="ARBA00022884"/>
    </source>
</evidence>
<comment type="catalytic activity">
    <reaction evidence="7 8">
        <text>tRNA(Tyr) + L-tyrosine + ATP = L-tyrosyl-tRNA(Tyr) + AMP + diphosphate + H(+)</text>
        <dbReference type="Rhea" id="RHEA:10220"/>
        <dbReference type="Rhea" id="RHEA-COMP:9706"/>
        <dbReference type="Rhea" id="RHEA-COMP:9707"/>
        <dbReference type="ChEBI" id="CHEBI:15378"/>
        <dbReference type="ChEBI" id="CHEBI:30616"/>
        <dbReference type="ChEBI" id="CHEBI:33019"/>
        <dbReference type="ChEBI" id="CHEBI:58315"/>
        <dbReference type="ChEBI" id="CHEBI:78442"/>
        <dbReference type="ChEBI" id="CHEBI:78536"/>
        <dbReference type="ChEBI" id="CHEBI:456215"/>
        <dbReference type="EC" id="6.1.1.1"/>
    </reaction>
</comment>
<feature type="short sequence motif" description="'KMSKS' region" evidence="8">
    <location>
        <begin position="228"/>
        <end position="232"/>
    </location>
</feature>
<dbReference type="GO" id="GO:0006437">
    <property type="term" value="P:tyrosyl-tRNA aminoacylation"/>
    <property type="evidence" value="ECO:0007669"/>
    <property type="project" value="UniProtKB-UniRule"/>
</dbReference>
<dbReference type="Gene3D" id="1.10.240.10">
    <property type="entry name" value="Tyrosyl-Transfer RNA Synthetase"/>
    <property type="match status" value="1"/>
</dbReference>
<dbReference type="GO" id="GO:0005829">
    <property type="term" value="C:cytosol"/>
    <property type="evidence" value="ECO:0007669"/>
    <property type="project" value="TreeGrafter"/>
</dbReference>
<feature type="domain" description="Tyrosine--tRNA ligase SYY-like C-terminal" evidence="10">
    <location>
        <begin position="341"/>
        <end position="415"/>
    </location>
</feature>
<dbReference type="SUPFAM" id="SSF52374">
    <property type="entry name" value="Nucleotidylyl transferase"/>
    <property type="match status" value="1"/>
</dbReference>
<dbReference type="PROSITE" id="PS00178">
    <property type="entry name" value="AA_TRNA_LIGASE_I"/>
    <property type="match status" value="1"/>
</dbReference>
<dbReference type="PANTHER" id="PTHR11766:SF0">
    <property type="entry name" value="TYROSINE--TRNA LIGASE, MITOCHONDRIAL"/>
    <property type="match status" value="1"/>
</dbReference>
<dbReference type="GO" id="GO:0004831">
    <property type="term" value="F:tyrosine-tRNA ligase activity"/>
    <property type="evidence" value="ECO:0007669"/>
    <property type="project" value="UniProtKB-UniRule"/>
</dbReference>
<evidence type="ECO:0000256" key="9">
    <source>
        <dbReference type="PROSITE-ProRule" id="PRU00182"/>
    </source>
</evidence>